<comment type="caution">
    <text evidence="1">The sequence shown here is derived from an EMBL/GenBank/DDBJ whole genome shotgun (WGS) entry which is preliminary data.</text>
</comment>
<name>A0A8J6DII6_GALPY</name>
<dbReference type="Proteomes" id="UP000700334">
    <property type="component" value="Unassembled WGS sequence"/>
</dbReference>
<sequence length="88" mass="10055">MERKDLLKADHKKYAKKLFMAVIVGNPVNTRCRTASTMVSSTLKNFSILTCLDFNQTKAQTALKLRVISRMPFSRKPSPTQYQMSTKL</sequence>
<feature type="non-terminal residue" evidence="1">
    <location>
        <position position="88"/>
    </location>
</feature>
<dbReference type="EMBL" id="JAGFMF010011959">
    <property type="protein sequence ID" value="KAG8509000.1"/>
    <property type="molecule type" value="Genomic_DNA"/>
</dbReference>
<dbReference type="AlphaFoldDB" id="A0A8J6DII6"/>
<accession>A0A8J6DII6</accession>
<evidence type="ECO:0000313" key="2">
    <source>
        <dbReference type="Proteomes" id="UP000700334"/>
    </source>
</evidence>
<proteinExistence type="predicted"/>
<reference evidence="1" key="1">
    <citation type="journal article" date="2021" name="Evol. Appl.">
        <title>The genome of the Pyrenean desman and the effects of bottlenecks and inbreeding on the genomic landscape of an endangered species.</title>
        <authorList>
            <person name="Escoda L."/>
            <person name="Castresana J."/>
        </authorList>
    </citation>
    <scope>NUCLEOTIDE SEQUENCE</scope>
    <source>
        <strain evidence="1">IBE-C5619</strain>
    </source>
</reference>
<gene>
    <name evidence="1" type="ORF">J0S82_003391</name>
</gene>
<protein>
    <submittedName>
        <fullName evidence="1">Malate dehydrogenase, cytoplasmic</fullName>
    </submittedName>
</protein>
<evidence type="ECO:0000313" key="1">
    <source>
        <dbReference type="EMBL" id="KAG8509000.1"/>
    </source>
</evidence>
<keyword evidence="2" id="KW-1185">Reference proteome</keyword>
<organism evidence="1 2">
    <name type="scientific">Galemys pyrenaicus</name>
    <name type="common">Iberian desman</name>
    <name type="synonym">Pyrenean desman</name>
    <dbReference type="NCBI Taxonomy" id="202257"/>
    <lineage>
        <taxon>Eukaryota</taxon>
        <taxon>Metazoa</taxon>
        <taxon>Chordata</taxon>
        <taxon>Craniata</taxon>
        <taxon>Vertebrata</taxon>
        <taxon>Euteleostomi</taxon>
        <taxon>Mammalia</taxon>
        <taxon>Eutheria</taxon>
        <taxon>Laurasiatheria</taxon>
        <taxon>Eulipotyphla</taxon>
        <taxon>Talpidae</taxon>
        <taxon>Galemys</taxon>
    </lineage>
</organism>